<dbReference type="EMBL" id="JAUSUD010000012">
    <property type="protein sequence ID" value="MDQ0231433.1"/>
    <property type="molecule type" value="Genomic_DNA"/>
</dbReference>
<feature type="domain" description="Glycosyltransferase 2-like" evidence="1">
    <location>
        <begin position="14"/>
        <end position="130"/>
    </location>
</feature>
<evidence type="ECO:0000313" key="3">
    <source>
        <dbReference type="Proteomes" id="UP001234495"/>
    </source>
</evidence>
<dbReference type="InterPro" id="IPR029044">
    <property type="entry name" value="Nucleotide-diphossugar_trans"/>
</dbReference>
<protein>
    <submittedName>
        <fullName evidence="2">GT2 family glycosyltransferase</fullName>
    </submittedName>
</protein>
<evidence type="ECO:0000313" key="2">
    <source>
        <dbReference type="EMBL" id="MDQ0231433.1"/>
    </source>
</evidence>
<dbReference type="RefSeq" id="WP_307342376.1">
    <property type="nucleotide sequence ID" value="NZ_JAUSUD010000012.1"/>
</dbReference>
<dbReference type="Pfam" id="PF00535">
    <property type="entry name" value="Glycos_transf_2"/>
    <property type="match status" value="1"/>
</dbReference>
<organism evidence="2 3">
    <name type="scientific">Metabacillus malikii</name>
    <dbReference type="NCBI Taxonomy" id="1504265"/>
    <lineage>
        <taxon>Bacteria</taxon>
        <taxon>Bacillati</taxon>
        <taxon>Bacillota</taxon>
        <taxon>Bacilli</taxon>
        <taxon>Bacillales</taxon>
        <taxon>Bacillaceae</taxon>
        <taxon>Metabacillus</taxon>
    </lineage>
</organism>
<comment type="caution">
    <text evidence="2">The sequence shown here is derived from an EMBL/GenBank/DDBJ whole genome shotgun (WGS) entry which is preliminary data.</text>
</comment>
<dbReference type="Gene3D" id="3.90.550.10">
    <property type="entry name" value="Spore Coat Polysaccharide Biosynthesis Protein SpsA, Chain A"/>
    <property type="match status" value="1"/>
</dbReference>
<sequence>MKTAVIVLYKVKVNDSKTIQSLSKSLLTHKDLNNKIEFIIYDNSPEKQEIDPNLFGDCKLIYVHDERNEGISTAYNYALTVANNTKSKWLLLLDHDTNLTNDYLDMIIDYNEADRHVAAIVPTIYSSGKKISPVFSNTFKPLQDEQPGVGVQSDPVMAINSGSLIKVDFLNKISGFNREFPLDYLDHWLFYEVYKSGYFVNVLNVELEHDLSVMDYNNVSFTRYRSILDSEYTFYKKYKKELYPAYKKQLVKRLLKQFILVKNKKIALYTLKQILLS</sequence>
<name>A0ABT9ZGM2_9BACI</name>
<dbReference type="SUPFAM" id="SSF53448">
    <property type="entry name" value="Nucleotide-diphospho-sugar transferases"/>
    <property type="match status" value="1"/>
</dbReference>
<dbReference type="Proteomes" id="UP001234495">
    <property type="component" value="Unassembled WGS sequence"/>
</dbReference>
<gene>
    <name evidence="2" type="ORF">J2S19_002716</name>
</gene>
<dbReference type="InterPro" id="IPR001173">
    <property type="entry name" value="Glyco_trans_2-like"/>
</dbReference>
<reference evidence="2 3" key="1">
    <citation type="submission" date="2023-07" db="EMBL/GenBank/DDBJ databases">
        <title>Genomic Encyclopedia of Type Strains, Phase IV (KMG-IV): sequencing the most valuable type-strain genomes for metagenomic binning, comparative biology and taxonomic classification.</title>
        <authorList>
            <person name="Goeker M."/>
        </authorList>
    </citation>
    <scope>NUCLEOTIDE SEQUENCE [LARGE SCALE GENOMIC DNA]</scope>
    <source>
        <strain evidence="2 3">DSM 29005</strain>
    </source>
</reference>
<proteinExistence type="predicted"/>
<keyword evidence="3" id="KW-1185">Reference proteome</keyword>
<evidence type="ECO:0000259" key="1">
    <source>
        <dbReference type="Pfam" id="PF00535"/>
    </source>
</evidence>
<accession>A0ABT9ZGM2</accession>